<protein>
    <recommendedName>
        <fullName evidence="3">RES domain-containing protein</fullName>
    </recommendedName>
</protein>
<accession>A0ABX5QFL3</accession>
<reference evidence="1 2" key="1">
    <citation type="submission" date="2019-01" db="EMBL/GenBank/DDBJ databases">
        <title>Leucobacter muris sp. nov. isolated from the nose of a laboratory mouse.</title>
        <authorList>
            <person name="Benga L."/>
            <person name="Sproeer C."/>
            <person name="Schumann P."/>
            <person name="Verbarg S."/>
            <person name="Bunk B."/>
            <person name="Engelhardt E."/>
            <person name="Benten P.M."/>
            <person name="Sager M."/>
        </authorList>
    </citation>
    <scope>NUCLEOTIDE SEQUENCE [LARGE SCALE GENOMIC DNA]</scope>
    <source>
        <strain evidence="1 2">DSM 101948</strain>
    </source>
</reference>
<dbReference type="Proteomes" id="UP000285768">
    <property type="component" value="Chromosome"/>
</dbReference>
<keyword evidence="2" id="KW-1185">Reference proteome</keyword>
<evidence type="ECO:0008006" key="3">
    <source>
        <dbReference type="Google" id="ProtNLM"/>
    </source>
</evidence>
<dbReference type="RefSeq" id="WP_128386890.1">
    <property type="nucleotide sequence ID" value="NZ_CP035037.1"/>
</dbReference>
<proteinExistence type="predicted"/>
<gene>
    <name evidence="1" type="ORF">Leucomu_08115</name>
</gene>
<name>A0ABX5QFL3_9MICO</name>
<evidence type="ECO:0000313" key="1">
    <source>
        <dbReference type="EMBL" id="QAB17882.1"/>
    </source>
</evidence>
<sequence>MSEQLPEPDSARFPDLDVDPRWVREVPAGTLIVRIFRAGGAHPVAWHEFRSFGPLDGRFDPHPLPVGDHHGIGVMYGVIESAGASGGSVQRPDDAVDGSFAAALLEVFQAQRMIRLRDGSPTLVAFETTRPLRLLDLSDSDWIAVAGGNAAISSGDREQSRAWAREIARRYPELDGVVSASSLVPTVRVVALWANAADALPQHPAALLPLGLDELLGVIDRIADRYGYLVL</sequence>
<evidence type="ECO:0000313" key="2">
    <source>
        <dbReference type="Proteomes" id="UP000285768"/>
    </source>
</evidence>
<organism evidence="1 2">
    <name type="scientific">Leucobacter muris</name>
    <dbReference type="NCBI Taxonomy" id="1935379"/>
    <lineage>
        <taxon>Bacteria</taxon>
        <taxon>Bacillati</taxon>
        <taxon>Actinomycetota</taxon>
        <taxon>Actinomycetes</taxon>
        <taxon>Micrococcales</taxon>
        <taxon>Microbacteriaceae</taxon>
        <taxon>Leucobacter</taxon>
    </lineage>
</organism>
<dbReference type="EMBL" id="CP035037">
    <property type="protein sequence ID" value="QAB17882.1"/>
    <property type="molecule type" value="Genomic_DNA"/>
</dbReference>